<dbReference type="Gene3D" id="3.30.70.260">
    <property type="match status" value="1"/>
</dbReference>
<accession>F0YD86</accession>
<dbReference type="KEGG" id="aaf:AURANDRAFT_77758"/>
<dbReference type="Gene3D" id="3.40.50.1360">
    <property type="match status" value="1"/>
</dbReference>
<keyword evidence="7" id="KW-1185">Reference proteome</keyword>
<dbReference type="InterPro" id="IPR004788">
    <property type="entry name" value="Ribose5P_isomerase_type_A"/>
</dbReference>
<comment type="catalytic activity">
    <reaction evidence="1">
        <text>aldehydo-D-ribose 5-phosphate = D-ribulose 5-phosphate</text>
        <dbReference type="Rhea" id="RHEA:14657"/>
        <dbReference type="ChEBI" id="CHEBI:58121"/>
        <dbReference type="ChEBI" id="CHEBI:58273"/>
        <dbReference type="EC" id="5.3.1.6"/>
    </reaction>
</comment>
<organism evidence="7">
    <name type="scientific">Aureococcus anophagefferens</name>
    <name type="common">Harmful bloom alga</name>
    <dbReference type="NCBI Taxonomy" id="44056"/>
    <lineage>
        <taxon>Eukaryota</taxon>
        <taxon>Sar</taxon>
        <taxon>Stramenopiles</taxon>
        <taxon>Ochrophyta</taxon>
        <taxon>Pelagophyceae</taxon>
        <taxon>Pelagomonadales</taxon>
        <taxon>Pelagomonadaceae</taxon>
        <taxon>Aureococcus</taxon>
    </lineage>
</organism>
<gene>
    <name evidence="6" type="primary">RPE1</name>
    <name evidence="6" type="ORF">AURANDRAFT_77758</name>
</gene>
<dbReference type="AlphaFoldDB" id="F0YD86"/>
<dbReference type="GO" id="GO:0009052">
    <property type="term" value="P:pentose-phosphate shunt, non-oxidative branch"/>
    <property type="evidence" value="ECO:0007669"/>
    <property type="project" value="InterPro"/>
</dbReference>
<proteinExistence type="inferred from homology"/>
<dbReference type="OrthoDB" id="1555531at2759"/>
<name>F0YD86_AURAN</name>
<dbReference type="InterPro" id="IPR037171">
    <property type="entry name" value="NagB/RpiA_transferase-like"/>
</dbReference>
<dbReference type="RefSeq" id="XP_009038255.1">
    <property type="nucleotide sequence ID" value="XM_009040007.1"/>
</dbReference>
<dbReference type="Proteomes" id="UP000002729">
    <property type="component" value="Unassembled WGS sequence"/>
</dbReference>
<comment type="pathway">
    <text evidence="2">Carbohydrate degradation; pentose phosphate pathway; D-ribose 5-phosphate from D-ribulose 5-phosphate (non-oxidative stage): step 1/1.</text>
</comment>
<sequence>MILGVGTGKTVELCLRRIADKLERGALKDVLCLPTSDATARLLETLKLPTLRHDSDASVDLAIGGCDAVDGQKHVLKGGKGAMLREKLLRDAAKAWVVCCAEGKVCDAVGSTYPIPVAPVGVRARKLANLPSLQPAVARLRVGAAPAGFPGCAMPGDDGAAVYKTDNGNLIVDLFLEAPLRDVRRAADDLSRTAGVVEHGLLPADENPPIVVVGRADGTATRL</sequence>
<evidence type="ECO:0000313" key="7">
    <source>
        <dbReference type="Proteomes" id="UP000002729"/>
    </source>
</evidence>
<dbReference type="UniPathway" id="UPA00115">
    <property type="reaction ID" value="UER00412"/>
</dbReference>
<evidence type="ECO:0000256" key="1">
    <source>
        <dbReference type="ARBA" id="ARBA00001713"/>
    </source>
</evidence>
<comment type="similarity">
    <text evidence="3">Belongs to the ribose 5-phosphate isomerase family.</text>
</comment>
<protein>
    <recommendedName>
        <fullName evidence="4">ribose-5-phosphate isomerase</fullName>
        <ecNumber evidence="4">5.3.1.6</ecNumber>
    </recommendedName>
</protein>
<dbReference type="GeneID" id="20229018"/>
<dbReference type="InterPro" id="IPR050262">
    <property type="entry name" value="Ribose-5P_isomerase"/>
</dbReference>
<dbReference type="eggNOG" id="KOG3075">
    <property type="taxonomic scope" value="Eukaryota"/>
</dbReference>
<evidence type="ECO:0000313" key="6">
    <source>
        <dbReference type="EMBL" id="EGB07017.1"/>
    </source>
</evidence>
<evidence type="ECO:0000256" key="2">
    <source>
        <dbReference type="ARBA" id="ARBA00004988"/>
    </source>
</evidence>
<evidence type="ECO:0000256" key="5">
    <source>
        <dbReference type="ARBA" id="ARBA00023235"/>
    </source>
</evidence>
<evidence type="ECO:0000256" key="4">
    <source>
        <dbReference type="ARBA" id="ARBA00011959"/>
    </source>
</evidence>
<dbReference type="InParanoid" id="F0YD86"/>
<keyword evidence="5 6" id="KW-0413">Isomerase</keyword>
<dbReference type="EC" id="5.3.1.6" evidence="4"/>
<evidence type="ECO:0000256" key="3">
    <source>
        <dbReference type="ARBA" id="ARBA00008088"/>
    </source>
</evidence>
<dbReference type="EMBL" id="GL833132">
    <property type="protein sequence ID" value="EGB07017.1"/>
    <property type="molecule type" value="Genomic_DNA"/>
</dbReference>
<dbReference type="SUPFAM" id="SSF75445">
    <property type="entry name" value="D-ribose-5-phosphate isomerase (RpiA), lid domain"/>
    <property type="match status" value="1"/>
</dbReference>
<dbReference type="Pfam" id="PF06026">
    <property type="entry name" value="Rib_5-P_isom_A"/>
    <property type="match status" value="1"/>
</dbReference>
<dbReference type="GO" id="GO:0004751">
    <property type="term" value="F:ribose-5-phosphate isomerase activity"/>
    <property type="evidence" value="ECO:0007669"/>
    <property type="project" value="UniProtKB-EC"/>
</dbReference>
<dbReference type="PANTHER" id="PTHR43748:SF3">
    <property type="entry name" value="RIBOSE-5-PHOSPHATE ISOMERASE 3, CHLOROPLASTIC-RELATED"/>
    <property type="match status" value="1"/>
</dbReference>
<reference evidence="6 7" key="1">
    <citation type="journal article" date="2011" name="Proc. Natl. Acad. Sci. U.S.A.">
        <title>Niche of harmful alga Aureococcus anophagefferens revealed through ecogenomics.</title>
        <authorList>
            <person name="Gobler C.J."/>
            <person name="Berry D.L."/>
            <person name="Dyhrman S.T."/>
            <person name="Wilhelm S.W."/>
            <person name="Salamov A."/>
            <person name="Lobanov A.V."/>
            <person name="Zhang Y."/>
            <person name="Collier J.L."/>
            <person name="Wurch L.L."/>
            <person name="Kustka A.B."/>
            <person name="Dill B.D."/>
            <person name="Shah M."/>
            <person name="VerBerkmoes N.C."/>
            <person name="Kuo A."/>
            <person name="Terry A."/>
            <person name="Pangilinan J."/>
            <person name="Lindquist E.A."/>
            <person name="Lucas S."/>
            <person name="Paulsen I.T."/>
            <person name="Hattenrath-Lehmann T.K."/>
            <person name="Talmage S.C."/>
            <person name="Walker E.A."/>
            <person name="Koch F."/>
            <person name="Burson A.M."/>
            <person name="Marcoval M.A."/>
            <person name="Tang Y.Z."/>
            <person name="Lecleir G.R."/>
            <person name="Coyne K.J."/>
            <person name="Berg G.M."/>
            <person name="Bertrand E.M."/>
            <person name="Saito M.A."/>
            <person name="Gladyshev V.N."/>
            <person name="Grigoriev I.V."/>
        </authorList>
    </citation>
    <scope>NUCLEOTIDE SEQUENCE [LARGE SCALE GENOMIC DNA]</scope>
    <source>
        <strain evidence="7">CCMP 1984</strain>
    </source>
</reference>
<dbReference type="PANTHER" id="PTHR43748">
    <property type="entry name" value="RIBOSE-5-PHOSPHATE ISOMERASE 3, CHLOROPLASTIC-RELATED"/>
    <property type="match status" value="1"/>
</dbReference>
<dbReference type="SUPFAM" id="SSF100950">
    <property type="entry name" value="NagB/RpiA/CoA transferase-like"/>
    <property type="match status" value="1"/>
</dbReference>